<dbReference type="InterPro" id="IPR050584">
    <property type="entry name" value="Cholesterol_7-desaturase"/>
</dbReference>
<proteinExistence type="predicted"/>
<keyword evidence="4" id="KW-0408">Iron</keyword>
<evidence type="ECO:0000256" key="1">
    <source>
        <dbReference type="ARBA" id="ARBA00022714"/>
    </source>
</evidence>
<dbReference type="SUPFAM" id="SSF50022">
    <property type="entry name" value="ISP domain"/>
    <property type="match status" value="1"/>
</dbReference>
<dbReference type="PROSITE" id="PS00570">
    <property type="entry name" value="RING_HYDROXYL_ALPHA"/>
    <property type="match status" value="1"/>
</dbReference>
<sequence>MTGERAALDPVLANDWHPVAAAKALQPGAIAAVKLLGQELAVWRDSMGAVHAWEDRCPHRGTRFSIGSVEDDQLVCAYHAWRFVAGGRCIQIPAQPDRTPPSRACARVFQVREAYGLIWVCLGVPTGDVPPFPEYDDPNLRTVLCGPYTVRTSAPRVLENYVDLAHFPYVHPAILGDDAHAGVADHRVSASDDGAGGRGLLASGCKVWQPQTNSVAEQGSLVEYGFRILRPLTAILVKEPEAQEGFREAISLHVQPVEETLSIAWVIMAVTNFEQSDEQLRAFEETIFMQDVPILENQVPPRLPLNPAAELPVACDRLSVAYRRYLKDLGLAYGVTY</sequence>
<protein>
    <recommendedName>
        <fullName evidence="6">Rieske domain-containing protein</fullName>
    </recommendedName>
</protein>
<dbReference type="PROSITE" id="PS51296">
    <property type="entry name" value="RIESKE"/>
    <property type="match status" value="1"/>
</dbReference>
<comment type="caution">
    <text evidence="7">The sequence shown here is derived from an EMBL/GenBank/DDBJ whole genome shotgun (WGS) entry which is preliminary data.</text>
</comment>
<dbReference type="AlphaFoldDB" id="A0A3E0WG67"/>
<dbReference type="OrthoDB" id="9769355at2"/>
<dbReference type="InterPro" id="IPR044043">
    <property type="entry name" value="VanA_C_cat"/>
</dbReference>
<dbReference type="InterPro" id="IPR015881">
    <property type="entry name" value="ARHD_Rieske_2Fe_2S"/>
</dbReference>
<dbReference type="EMBL" id="NFZW01000037">
    <property type="protein sequence ID" value="RFA31932.1"/>
    <property type="molecule type" value="Genomic_DNA"/>
</dbReference>
<dbReference type="Gene3D" id="3.90.380.10">
    <property type="entry name" value="Naphthalene 1,2-dioxygenase Alpha Subunit, Chain A, domain 1"/>
    <property type="match status" value="1"/>
</dbReference>
<reference evidence="8" key="1">
    <citation type="submission" date="2017-05" db="EMBL/GenBank/DDBJ databases">
        <authorList>
            <person name="Sharma S."/>
            <person name="Sidhu C."/>
            <person name="Pinnaka A.K."/>
        </authorList>
    </citation>
    <scope>NUCLEOTIDE SEQUENCE [LARGE SCALE GENOMIC DNA]</scope>
    <source>
        <strain evidence="8">AK93</strain>
    </source>
</reference>
<evidence type="ECO:0000256" key="2">
    <source>
        <dbReference type="ARBA" id="ARBA00022723"/>
    </source>
</evidence>
<keyword evidence="8" id="KW-1185">Reference proteome</keyword>
<evidence type="ECO:0000313" key="8">
    <source>
        <dbReference type="Proteomes" id="UP000256763"/>
    </source>
</evidence>
<dbReference type="SUPFAM" id="SSF55961">
    <property type="entry name" value="Bet v1-like"/>
    <property type="match status" value="1"/>
</dbReference>
<dbReference type="GO" id="GO:0051537">
    <property type="term" value="F:2 iron, 2 sulfur cluster binding"/>
    <property type="evidence" value="ECO:0007669"/>
    <property type="project" value="UniProtKB-KW"/>
</dbReference>
<dbReference type="InterPro" id="IPR017941">
    <property type="entry name" value="Rieske_2Fe-2S"/>
</dbReference>
<dbReference type="CDD" id="cd03469">
    <property type="entry name" value="Rieske_RO_Alpha_N"/>
    <property type="match status" value="1"/>
</dbReference>
<keyword evidence="1" id="KW-0001">2Fe-2S</keyword>
<evidence type="ECO:0000259" key="6">
    <source>
        <dbReference type="PROSITE" id="PS51296"/>
    </source>
</evidence>
<dbReference type="Pfam" id="PF19112">
    <property type="entry name" value="VanA_C"/>
    <property type="match status" value="1"/>
</dbReference>
<organism evidence="7 8">
    <name type="scientific">Alkalilimnicola ehrlichii</name>
    <dbReference type="NCBI Taxonomy" id="351052"/>
    <lineage>
        <taxon>Bacteria</taxon>
        <taxon>Pseudomonadati</taxon>
        <taxon>Pseudomonadota</taxon>
        <taxon>Gammaproteobacteria</taxon>
        <taxon>Chromatiales</taxon>
        <taxon>Ectothiorhodospiraceae</taxon>
        <taxon>Alkalilimnicola</taxon>
    </lineage>
</organism>
<dbReference type="PANTHER" id="PTHR21266">
    <property type="entry name" value="IRON-SULFUR DOMAIN CONTAINING PROTEIN"/>
    <property type="match status" value="1"/>
</dbReference>
<accession>A0A3E0WG67</accession>
<keyword evidence="2" id="KW-0479">Metal-binding</keyword>
<dbReference type="Pfam" id="PF00355">
    <property type="entry name" value="Rieske"/>
    <property type="match status" value="1"/>
</dbReference>
<dbReference type="Proteomes" id="UP000256763">
    <property type="component" value="Unassembled WGS sequence"/>
</dbReference>
<keyword evidence="5" id="KW-0411">Iron-sulfur</keyword>
<dbReference type="InterPro" id="IPR036922">
    <property type="entry name" value="Rieske_2Fe-2S_sf"/>
</dbReference>
<keyword evidence="3" id="KW-0560">Oxidoreductase</keyword>
<dbReference type="PANTHER" id="PTHR21266:SF60">
    <property type="entry name" value="3-KETOSTEROID-9-ALPHA-MONOOXYGENASE, OXYGENASE COMPONENT"/>
    <property type="match status" value="1"/>
</dbReference>
<dbReference type="Gene3D" id="2.102.10.10">
    <property type="entry name" value="Rieske [2Fe-2S] iron-sulphur domain"/>
    <property type="match status" value="1"/>
</dbReference>
<evidence type="ECO:0000256" key="3">
    <source>
        <dbReference type="ARBA" id="ARBA00023002"/>
    </source>
</evidence>
<dbReference type="GO" id="GO:0005506">
    <property type="term" value="F:iron ion binding"/>
    <property type="evidence" value="ECO:0007669"/>
    <property type="project" value="InterPro"/>
</dbReference>
<name>A0A3E0WG67_9GAMM</name>
<gene>
    <name evidence="7" type="ORF">CAL65_21005</name>
</gene>
<feature type="domain" description="Rieske" evidence="6">
    <location>
        <begin position="16"/>
        <end position="120"/>
    </location>
</feature>
<evidence type="ECO:0000256" key="5">
    <source>
        <dbReference type="ARBA" id="ARBA00023014"/>
    </source>
</evidence>
<evidence type="ECO:0000313" key="7">
    <source>
        <dbReference type="EMBL" id="RFA31932.1"/>
    </source>
</evidence>
<dbReference type="GO" id="GO:0016491">
    <property type="term" value="F:oxidoreductase activity"/>
    <property type="evidence" value="ECO:0007669"/>
    <property type="project" value="UniProtKB-KW"/>
</dbReference>
<dbReference type="RefSeq" id="WP_116302188.1">
    <property type="nucleotide sequence ID" value="NZ_NFZV01000008.1"/>
</dbReference>
<evidence type="ECO:0000256" key="4">
    <source>
        <dbReference type="ARBA" id="ARBA00023004"/>
    </source>
</evidence>